<proteinExistence type="predicted"/>
<organism evidence="2 3">
    <name type="scientific">Prosthecobacter vanneervenii</name>
    <dbReference type="NCBI Taxonomy" id="48466"/>
    <lineage>
        <taxon>Bacteria</taxon>
        <taxon>Pseudomonadati</taxon>
        <taxon>Verrucomicrobiota</taxon>
        <taxon>Verrucomicrobiia</taxon>
        <taxon>Verrucomicrobiales</taxon>
        <taxon>Verrucomicrobiaceae</taxon>
        <taxon>Prosthecobacter</taxon>
    </lineage>
</organism>
<evidence type="ECO:0000313" key="3">
    <source>
        <dbReference type="Proteomes" id="UP000590740"/>
    </source>
</evidence>
<sequence length="77" mass="8703">MNTVFLLHHVHEFDDGHEDVKLIGVFSTEAFARAAQQKVADLPGFRERPAGFSIDEHQVDDHIGWLEGYVTIQQVGE</sequence>
<accession>A0A7W7YB89</accession>
<dbReference type="RefSeq" id="WP_184339946.1">
    <property type="nucleotide sequence ID" value="NZ_JACHIG010000005.1"/>
</dbReference>
<evidence type="ECO:0000313" key="2">
    <source>
        <dbReference type="EMBL" id="MBB5033023.1"/>
    </source>
</evidence>
<dbReference type="InterPro" id="IPR055760">
    <property type="entry name" value="DUF7336"/>
</dbReference>
<dbReference type="EMBL" id="JACHIG010000005">
    <property type="protein sequence ID" value="MBB5033023.1"/>
    <property type="molecule type" value="Genomic_DNA"/>
</dbReference>
<keyword evidence="3" id="KW-1185">Reference proteome</keyword>
<dbReference type="AlphaFoldDB" id="A0A7W7YB89"/>
<protein>
    <recommendedName>
        <fullName evidence="1">DUF7336 domain-containing protein</fullName>
    </recommendedName>
</protein>
<reference evidence="2 3" key="1">
    <citation type="submission" date="2020-08" db="EMBL/GenBank/DDBJ databases">
        <title>Genomic Encyclopedia of Type Strains, Phase IV (KMG-IV): sequencing the most valuable type-strain genomes for metagenomic binning, comparative biology and taxonomic classification.</title>
        <authorList>
            <person name="Goeker M."/>
        </authorList>
    </citation>
    <scope>NUCLEOTIDE SEQUENCE [LARGE SCALE GENOMIC DNA]</scope>
    <source>
        <strain evidence="2 3">DSM 12252</strain>
    </source>
</reference>
<gene>
    <name evidence="2" type="ORF">HNQ65_002606</name>
</gene>
<feature type="domain" description="DUF7336" evidence="1">
    <location>
        <begin position="2"/>
        <end position="62"/>
    </location>
</feature>
<evidence type="ECO:0000259" key="1">
    <source>
        <dbReference type="Pfam" id="PF24024"/>
    </source>
</evidence>
<dbReference type="Pfam" id="PF24024">
    <property type="entry name" value="DUF7336"/>
    <property type="match status" value="1"/>
</dbReference>
<name>A0A7W7YB89_9BACT</name>
<comment type="caution">
    <text evidence="2">The sequence shown here is derived from an EMBL/GenBank/DDBJ whole genome shotgun (WGS) entry which is preliminary data.</text>
</comment>
<dbReference type="Proteomes" id="UP000590740">
    <property type="component" value="Unassembled WGS sequence"/>
</dbReference>